<evidence type="ECO:0000313" key="2">
    <source>
        <dbReference type="Proteomes" id="UP000504618"/>
    </source>
</evidence>
<dbReference type="InterPro" id="IPR027482">
    <property type="entry name" value="Sec1-like_dom2"/>
</dbReference>
<dbReference type="SUPFAM" id="SSF56815">
    <property type="entry name" value="Sec1/munc18-like (SM) proteins"/>
    <property type="match status" value="1"/>
</dbReference>
<comment type="similarity">
    <text evidence="1">Belongs to the STXBP/unc-18/SEC1 family.</text>
</comment>
<organism evidence="2 3">
    <name type="scientific">Temnothorax curvispinosus</name>
    <dbReference type="NCBI Taxonomy" id="300111"/>
    <lineage>
        <taxon>Eukaryota</taxon>
        <taxon>Metazoa</taxon>
        <taxon>Ecdysozoa</taxon>
        <taxon>Arthropoda</taxon>
        <taxon>Hexapoda</taxon>
        <taxon>Insecta</taxon>
        <taxon>Pterygota</taxon>
        <taxon>Neoptera</taxon>
        <taxon>Endopterygota</taxon>
        <taxon>Hymenoptera</taxon>
        <taxon>Apocrita</taxon>
        <taxon>Aculeata</taxon>
        <taxon>Formicoidea</taxon>
        <taxon>Formicidae</taxon>
        <taxon>Myrmicinae</taxon>
        <taxon>Temnothorax</taxon>
    </lineage>
</organism>
<proteinExistence type="inferred from homology"/>
<dbReference type="RefSeq" id="XP_024893620.1">
    <property type="nucleotide sequence ID" value="XM_025037852.1"/>
</dbReference>
<dbReference type="AlphaFoldDB" id="A0A6J1RLM9"/>
<dbReference type="GO" id="GO:0016192">
    <property type="term" value="P:vesicle-mediated transport"/>
    <property type="evidence" value="ECO:0007669"/>
    <property type="project" value="InterPro"/>
</dbReference>
<protein>
    <submittedName>
        <fullName evidence="3">LOW QUALITY PROTEIN: vacuolar protein sorting-associated protein 33B-like</fullName>
    </submittedName>
</protein>
<evidence type="ECO:0000256" key="1">
    <source>
        <dbReference type="ARBA" id="ARBA00009884"/>
    </source>
</evidence>
<dbReference type="Gene3D" id="3.40.50.1910">
    <property type="match status" value="2"/>
</dbReference>
<dbReference type="Proteomes" id="UP000504618">
    <property type="component" value="Unplaced"/>
</dbReference>
<evidence type="ECO:0000313" key="3">
    <source>
        <dbReference type="RefSeq" id="XP_024893620.1"/>
    </source>
</evidence>
<reference evidence="3" key="1">
    <citation type="submission" date="2025-08" db="UniProtKB">
        <authorList>
            <consortium name="RefSeq"/>
        </authorList>
    </citation>
    <scope>IDENTIFICATION</scope>
    <source>
        <tissue evidence="3">Whole body</tissue>
    </source>
</reference>
<dbReference type="PANTHER" id="PTHR11679">
    <property type="entry name" value="VESICLE PROTEIN SORTING-ASSOCIATED"/>
    <property type="match status" value="1"/>
</dbReference>
<sequence>MEITLDDKLSMLQQTSQQKLMKLHDTIPRTKDLIIEQKLMKVLDADGCVTVLKRYGVDKIYKMEEGLKPSSSQRIFLVSNSLIACKRVLDQVQSEISLIGRSHVEVCHHLLVMPFVPPVLYNLVEEEGLSELITLQTLSAEFIRLDGNVLSLENPIFIDLYYHKDPSPLRALARNLWSLQLILGSPRLSLFLGKHSQQMSKLMESMEQSLGPSSLENEIGALIVMDRDFDLATALLTSVTYAGLLNEVVEVNVGTATLEKLQTRLDPNKDQIYREMRDMPCSDVFPILHGKAKSLKSEQEAVQMMKLTEMERYVSTRLQRTRDTTRQLAFHISACQTIANTLGSEFQVLQTIEKLMLDCKDRKKCLSYIERNIDEHALRCLRLLCLLSITTDGITPSELQNIQKLHLHTHGYQHIPLFYKLHTAGLLKYRNKYILHKLPNWSSEWSSNAQKLKILLSYSKRTDQNGRTCPIYVFNNVYIPAIAQILNIVSNQEKDPRSFDDLTNSPNCVVNGRRGALSPEMVVICVIGGITCAEITACRLIEKSTGIRLVLISDTILTGNKLIQRIQKI</sequence>
<dbReference type="Gene3D" id="3.90.830.10">
    <property type="entry name" value="Syntaxin Binding Protein 1, Chain A, domain 2"/>
    <property type="match status" value="1"/>
</dbReference>
<dbReference type="Pfam" id="PF00995">
    <property type="entry name" value="Sec1"/>
    <property type="match status" value="1"/>
</dbReference>
<accession>A0A6J1RLM9</accession>
<name>A0A6J1RLM9_9HYME</name>
<dbReference type="Gene3D" id="1.25.40.850">
    <property type="match status" value="1"/>
</dbReference>
<keyword evidence="2" id="KW-1185">Reference proteome</keyword>
<dbReference type="InterPro" id="IPR001619">
    <property type="entry name" value="Sec1-like"/>
</dbReference>
<dbReference type="GeneID" id="112468600"/>
<dbReference type="InterPro" id="IPR043127">
    <property type="entry name" value="Sec-1-like_dom3a"/>
</dbReference>
<dbReference type="InterPro" id="IPR043154">
    <property type="entry name" value="Sec-1-like_dom1"/>
</dbReference>
<dbReference type="InterPro" id="IPR043155">
    <property type="entry name" value="VPS33_dom3b"/>
</dbReference>
<dbReference type="InterPro" id="IPR036045">
    <property type="entry name" value="Sec1-like_sf"/>
</dbReference>
<gene>
    <name evidence="3" type="primary">LOC112468600</name>
</gene>
<dbReference type="OrthoDB" id="10262528at2759"/>
<dbReference type="Gene3D" id="3.40.50.2060">
    <property type="match status" value="1"/>
</dbReference>